<dbReference type="InterPro" id="IPR036249">
    <property type="entry name" value="Thioredoxin-like_sf"/>
</dbReference>
<dbReference type="Pfam" id="PF13409">
    <property type="entry name" value="GST_N_2"/>
    <property type="match status" value="1"/>
</dbReference>
<dbReference type="PROSITE" id="PS50404">
    <property type="entry name" value="GST_NTER"/>
    <property type="match status" value="1"/>
</dbReference>
<dbReference type="InterPro" id="IPR040079">
    <property type="entry name" value="Glutathione_S-Trfase"/>
</dbReference>
<feature type="domain" description="GST C-terminal" evidence="2">
    <location>
        <begin position="93"/>
        <end position="222"/>
    </location>
</feature>
<keyword evidence="4" id="KW-1185">Reference proteome</keyword>
<gene>
    <name evidence="3" type="ORF">ACFFGH_07575</name>
</gene>
<dbReference type="PROSITE" id="PS50405">
    <property type="entry name" value="GST_CTER"/>
    <property type="match status" value="1"/>
</dbReference>
<dbReference type="InterPro" id="IPR036282">
    <property type="entry name" value="Glutathione-S-Trfase_C_sf"/>
</dbReference>
<name>A0ABV6RLP6_9GAMM</name>
<reference evidence="3 4" key="1">
    <citation type="submission" date="2024-09" db="EMBL/GenBank/DDBJ databases">
        <authorList>
            <person name="Sun Q."/>
            <person name="Mori K."/>
        </authorList>
    </citation>
    <scope>NUCLEOTIDE SEQUENCE [LARGE SCALE GENOMIC DNA]</scope>
    <source>
        <strain evidence="3 4">KCTC 23076</strain>
    </source>
</reference>
<sequence>MARTPGRRRMITVHGFSPSGNCHKVRLLLEHLGREYRWVETDSSRGETRTPAFLAKNPNGKVPMVELEDGRVLVESNAILCWLADSTPFLPVDAWQRAQALSWMFFEQYSHEPYVAVARFICGWTPHDSPRRTELPRLRERAHEALAVMERHLSSHAWFTGEHYGVADIALFAYTHVAGHGGIPLDGYPAIRDWVTRVQSAPGFVAMPAPDPVARARIDASV</sequence>
<feature type="domain" description="GST N-terminal" evidence="1">
    <location>
        <begin position="9"/>
        <end position="91"/>
    </location>
</feature>
<evidence type="ECO:0000259" key="1">
    <source>
        <dbReference type="PROSITE" id="PS50404"/>
    </source>
</evidence>
<dbReference type="PANTHER" id="PTHR44051">
    <property type="entry name" value="GLUTATHIONE S-TRANSFERASE-RELATED"/>
    <property type="match status" value="1"/>
</dbReference>
<evidence type="ECO:0000313" key="4">
    <source>
        <dbReference type="Proteomes" id="UP001589896"/>
    </source>
</evidence>
<evidence type="ECO:0000313" key="3">
    <source>
        <dbReference type="EMBL" id="MFC0677701.1"/>
    </source>
</evidence>
<dbReference type="Gene3D" id="1.20.1050.10">
    <property type="match status" value="1"/>
</dbReference>
<dbReference type="SFLD" id="SFLDG01151">
    <property type="entry name" value="Main.2:_Nu-like"/>
    <property type="match status" value="1"/>
</dbReference>
<dbReference type="CDD" id="cd03056">
    <property type="entry name" value="GST_N_4"/>
    <property type="match status" value="1"/>
</dbReference>
<dbReference type="Proteomes" id="UP001589896">
    <property type="component" value="Unassembled WGS sequence"/>
</dbReference>
<dbReference type="EMBL" id="JBHLTG010000001">
    <property type="protein sequence ID" value="MFC0677701.1"/>
    <property type="molecule type" value="Genomic_DNA"/>
</dbReference>
<dbReference type="SUPFAM" id="SSF47616">
    <property type="entry name" value="GST C-terminal domain-like"/>
    <property type="match status" value="1"/>
</dbReference>
<accession>A0ABV6RLP6</accession>
<dbReference type="InterPro" id="IPR004045">
    <property type="entry name" value="Glutathione_S-Trfase_N"/>
</dbReference>
<dbReference type="InterPro" id="IPR010987">
    <property type="entry name" value="Glutathione-S-Trfase_C-like"/>
</dbReference>
<dbReference type="SFLD" id="SFLDS00019">
    <property type="entry name" value="Glutathione_Transferase_(cytos"/>
    <property type="match status" value="1"/>
</dbReference>
<dbReference type="Pfam" id="PF13410">
    <property type="entry name" value="GST_C_2"/>
    <property type="match status" value="1"/>
</dbReference>
<dbReference type="SUPFAM" id="SSF52833">
    <property type="entry name" value="Thioredoxin-like"/>
    <property type="match status" value="1"/>
</dbReference>
<dbReference type="PANTHER" id="PTHR44051:SF2">
    <property type="entry name" value="HYPOTHETICAL GLUTATHIONE S-TRANSFERASE LIKE PROTEIN"/>
    <property type="match status" value="1"/>
</dbReference>
<comment type="caution">
    <text evidence="3">The sequence shown here is derived from an EMBL/GenBank/DDBJ whole genome shotgun (WGS) entry which is preliminary data.</text>
</comment>
<evidence type="ECO:0000259" key="2">
    <source>
        <dbReference type="PROSITE" id="PS50405"/>
    </source>
</evidence>
<dbReference type="SFLD" id="SFLDG00358">
    <property type="entry name" value="Main_(cytGST)"/>
    <property type="match status" value="1"/>
</dbReference>
<protein>
    <submittedName>
        <fullName evidence="3">Glutathione S-transferase family protein</fullName>
    </submittedName>
</protein>
<dbReference type="RefSeq" id="WP_386666567.1">
    <property type="nucleotide sequence ID" value="NZ_JBHLTG010000001.1"/>
</dbReference>
<dbReference type="Gene3D" id="3.40.30.10">
    <property type="entry name" value="Glutaredoxin"/>
    <property type="match status" value="1"/>
</dbReference>
<proteinExistence type="predicted"/>
<organism evidence="3 4">
    <name type="scientific">Lysobacter korlensis</name>
    <dbReference type="NCBI Taxonomy" id="553636"/>
    <lineage>
        <taxon>Bacteria</taxon>
        <taxon>Pseudomonadati</taxon>
        <taxon>Pseudomonadota</taxon>
        <taxon>Gammaproteobacteria</taxon>
        <taxon>Lysobacterales</taxon>
        <taxon>Lysobacteraceae</taxon>
        <taxon>Lysobacter</taxon>
    </lineage>
</organism>